<organism evidence="2 3">
    <name type="scientific">Lachancea dasiensis</name>
    <dbReference type="NCBI Taxonomy" id="1072105"/>
    <lineage>
        <taxon>Eukaryota</taxon>
        <taxon>Fungi</taxon>
        <taxon>Dikarya</taxon>
        <taxon>Ascomycota</taxon>
        <taxon>Saccharomycotina</taxon>
        <taxon>Saccharomycetes</taxon>
        <taxon>Saccharomycetales</taxon>
        <taxon>Saccharomycetaceae</taxon>
        <taxon>Lachancea</taxon>
    </lineage>
</organism>
<name>A0A1G4JT95_9SACH</name>
<gene>
    <name evidence="2" type="ORF">LADA_0G06700G</name>
</gene>
<dbReference type="AlphaFoldDB" id="A0A1G4JT95"/>
<reference evidence="3" key="1">
    <citation type="submission" date="2016-03" db="EMBL/GenBank/DDBJ databases">
        <authorList>
            <person name="Devillers H."/>
        </authorList>
    </citation>
    <scope>NUCLEOTIDE SEQUENCE [LARGE SCALE GENOMIC DNA]</scope>
</reference>
<feature type="compositionally biased region" description="Low complexity" evidence="1">
    <location>
        <begin position="95"/>
        <end position="111"/>
    </location>
</feature>
<dbReference type="Proteomes" id="UP000190274">
    <property type="component" value="Chromosome G"/>
</dbReference>
<feature type="region of interest" description="Disordered" evidence="1">
    <location>
        <begin position="73"/>
        <end position="162"/>
    </location>
</feature>
<feature type="compositionally biased region" description="Low complexity" evidence="1">
    <location>
        <begin position="119"/>
        <end position="134"/>
    </location>
</feature>
<evidence type="ECO:0000313" key="2">
    <source>
        <dbReference type="EMBL" id="SCU94123.1"/>
    </source>
</evidence>
<sequence length="577" mass="63120">MHSQQPQHSAQQLYGNQGFSRTQPLYPPDAVVHDTLTGPRTVPNHHTHEGVPQASGQSRAPINSVDLMASSVPQHNQMQGHAQRMNSRIQPTPQSPIHQQRPQQAQQLQMPPNLPPNGSNPASAMPSPFAASQPTPTGAASVHSMNNQGLAPGPAIGHIPKSAANSNLNGPIGVTQSALHAAPGAVPFSASTGVAYGSPHSNQNDTVPNFSAAYNIPQDQTKRHLPSSSMPYPMRKYLSNMAILRLHEIVNLINISTGRAEDFDYWMRFTNDLFTPNGILRYSTKGGEETRQFEFTTPIIPLVCQSLGAAGVVRSEILPQQLRAQVLSNNTIFFDCPRCTTTYFYPDGSNMTNFSQIKGIFDSNLKMVWVEITSYSFVPGIEWSSLERLITSSPVCHEIFQELSGNQIKSENSEDDSKRPSAGNGGSRVPTNFSAITKLRSQFGVFNNISSFGVQESFMRSLQVNDVISYLKNLKVYQKANKLNSPLASLESIVASSQAEKAVSIPASAPSNYTNSMLSPVTATSYPRTKNSFTNRPLHKKRRSSEVSPLNTEEKTPTPKQENGDMGLTDKFKRGKY</sequence>
<feature type="compositionally biased region" description="Polar residues" evidence="1">
    <location>
        <begin position="509"/>
        <end position="535"/>
    </location>
</feature>
<proteinExistence type="predicted"/>
<dbReference type="OrthoDB" id="774557at2759"/>
<dbReference type="InterPro" id="IPR029005">
    <property type="entry name" value="LIM-bd/SEUSS"/>
</dbReference>
<dbReference type="Pfam" id="PF01803">
    <property type="entry name" value="LIM_bind"/>
    <property type="match status" value="1"/>
</dbReference>
<feature type="compositionally biased region" description="Basic and acidic residues" evidence="1">
    <location>
        <begin position="568"/>
        <end position="577"/>
    </location>
</feature>
<evidence type="ECO:0000256" key="1">
    <source>
        <dbReference type="SAM" id="MobiDB-lite"/>
    </source>
</evidence>
<dbReference type="PANTHER" id="PTHR10378">
    <property type="entry name" value="LIM DOMAIN-BINDING PROTEIN"/>
    <property type="match status" value="1"/>
</dbReference>
<dbReference type="STRING" id="1266660.A0A1G4JT95"/>
<keyword evidence="3" id="KW-1185">Reference proteome</keyword>
<evidence type="ECO:0000313" key="3">
    <source>
        <dbReference type="Proteomes" id="UP000190274"/>
    </source>
</evidence>
<protein>
    <submittedName>
        <fullName evidence="2">LADA_0G06700g1_1</fullName>
    </submittedName>
</protein>
<feature type="compositionally biased region" description="Polar residues" evidence="1">
    <location>
        <begin position="73"/>
        <end position="92"/>
    </location>
</feature>
<dbReference type="EMBL" id="LT598457">
    <property type="protein sequence ID" value="SCU94123.1"/>
    <property type="molecule type" value="Genomic_DNA"/>
</dbReference>
<feature type="region of interest" description="Disordered" evidence="1">
    <location>
        <begin position="407"/>
        <end position="430"/>
    </location>
</feature>
<feature type="compositionally biased region" description="Polar residues" evidence="1">
    <location>
        <begin position="135"/>
        <end position="149"/>
    </location>
</feature>
<feature type="region of interest" description="Disordered" evidence="1">
    <location>
        <begin position="18"/>
        <end position="59"/>
    </location>
</feature>
<feature type="region of interest" description="Disordered" evidence="1">
    <location>
        <begin position="508"/>
        <end position="577"/>
    </location>
</feature>
<accession>A0A1G4JT95</accession>